<dbReference type="CDD" id="cd00038">
    <property type="entry name" value="CAP_ED"/>
    <property type="match status" value="1"/>
</dbReference>
<sequence length="221" mass="25822">MDKTRLLQQGYEIVRAFIAQENFRRVSVNKGDYIVKQHQEVNEIYWASPAHFAIVHTAKNGKRLSLGDYSLADNLFGEFEFFSGELSPFDMIATAKTDLIAIPTQTFTELLLRETKVAFWLNHRISSIYQHTMNIALERSLYPLKFNIIKDMVTRHVSPTQSIHHSYMYQEAERFGCTERAYARIIRELIDEGLIIKSHDKSTLRPLDIERLQDYLDKYQG</sequence>
<evidence type="ECO:0000259" key="1">
    <source>
        <dbReference type="PROSITE" id="PS50042"/>
    </source>
</evidence>
<dbReference type="RefSeq" id="WP_040986569.1">
    <property type="nucleotide sequence ID" value="NZ_JBFRUC010000020.1"/>
</dbReference>
<dbReference type="InterPro" id="IPR014710">
    <property type="entry name" value="RmlC-like_jellyroll"/>
</dbReference>
<dbReference type="AlphaFoldDB" id="A0A0C2P5Y9"/>
<proteinExistence type="predicted"/>
<dbReference type="PROSITE" id="PS50042">
    <property type="entry name" value="CNMP_BINDING_3"/>
    <property type="match status" value="1"/>
</dbReference>
<dbReference type="OrthoDB" id="7826327at2"/>
<keyword evidence="3" id="KW-1185">Reference proteome</keyword>
<accession>A0A0C2P5Y9</accession>
<accession>A0A0C2K198</accession>
<dbReference type="Pfam" id="PF00027">
    <property type="entry name" value="cNMP_binding"/>
    <property type="match status" value="1"/>
</dbReference>
<reference evidence="2 3" key="1">
    <citation type="submission" date="2014-11" db="EMBL/GenBank/DDBJ databases">
        <title>Draft Genome Sequence of Vibrio piscirenalis strains CECT 8603T and CECT 8604, two marine Gammaproteobacterium isolated from cultured gilthead sea bream (Sparus aurata).</title>
        <authorList>
            <person name="Arahal D.R."/>
            <person name="Rodrigo-Torres L."/>
            <person name="Lucena T."/>
            <person name="Pujalte M.J."/>
        </authorList>
    </citation>
    <scope>NUCLEOTIDE SEQUENCE [LARGE SCALE GENOMIC DNA]</scope>
    <source>
        <strain evidence="2 3">DCR 1-4-2</strain>
    </source>
</reference>
<dbReference type="Gene3D" id="2.60.120.10">
    <property type="entry name" value="Jelly Rolls"/>
    <property type="match status" value="1"/>
</dbReference>
<dbReference type="Proteomes" id="UP000031672">
    <property type="component" value="Unassembled WGS sequence"/>
</dbReference>
<organism evidence="2 3">
    <name type="scientific">Vibrio renipiscarius</name>
    <dbReference type="NCBI Taxonomy" id="1461322"/>
    <lineage>
        <taxon>Bacteria</taxon>
        <taxon>Pseudomonadati</taxon>
        <taxon>Pseudomonadota</taxon>
        <taxon>Gammaproteobacteria</taxon>
        <taxon>Vibrionales</taxon>
        <taxon>Vibrionaceae</taxon>
        <taxon>Vibrio</taxon>
    </lineage>
</organism>
<dbReference type="SUPFAM" id="SSF51206">
    <property type="entry name" value="cAMP-binding domain-like"/>
    <property type="match status" value="1"/>
</dbReference>
<name>A0A0C2P5Y9_9VIBR</name>
<evidence type="ECO:0000313" key="3">
    <source>
        <dbReference type="Proteomes" id="UP000031672"/>
    </source>
</evidence>
<feature type="domain" description="Cyclic nucleotide-binding" evidence="1">
    <location>
        <begin position="31"/>
        <end position="111"/>
    </location>
</feature>
<dbReference type="InterPro" id="IPR000595">
    <property type="entry name" value="cNMP-bd_dom"/>
</dbReference>
<dbReference type="STRING" id="1461322.OJ16_01230"/>
<evidence type="ECO:0000313" key="2">
    <source>
        <dbReference type="EMBL" id="KII81847.1"/>
    </source>
</evidence>
<protein>
    <submittedName>
        <fullName evidence="2">cAMP-binding protein</fullName>
    </submittedName>
</protein>
<dbReference type="InterPro" id="IPR018490">
    <property type="entry name" value="cNMP-bd_dom_sf"/>
</dbReference>
<dbReference type="EMBL" id="JTKH01000003">
    <property type="protein sequence ID" value="KII81847.1"/>
    <property type="molecule type" value="Genomic_DNA"/>
</dbReference>
<gene>
    <name evidence="2" type="ORF">OJ16_01230</name>
</gene>
<comment type="caution">
    <text evidence="2">The sequence shown here is derived from an EMBL/GenBank/DDBJ whole genome shotgun (WGS) entry which is preliminary data.</text>
</comment>